<evidence type="ECO:0000313" key="1">
    <source>
        <dbReference type="EMBL" id="CAF9934278.1"/>
    </source>
</evidence>
<dbReference type="Proteomes" id="UP000664203">
    <property type="component" value="Unassembled WGS sequence"/>
</dbReference>
<comment type="caution">
    <text evidence="1">The sequence shown here is derived from an EMBL/GenBank/DDBJ whole genome shotgun (WGS) entry which is preliminary data.</text>
</comment>
<proteinExistence type="predicted"/>
<protein>
    <submittedName>
        <fullName evidence="1">Uncharacterized protein</fullName>
    </submittedName>
</protein>
<organism evidence="1 2">
    <name type="scientific">Alectoria fallacina</name>
    <dbReference type="NCBI Taxonomy" id="1903189"/>
    <lineage>
        <taxon>Eukaryota</taxon>
        <taxon>Fungi</taxon>
        <taxon>Dikarya</taxon>
        <taxon>Ascomycota</taxon>
        <taxon>Pezizomycotina</taxon>
        <taxon>Lecanoromycetes</taxon>
        <taxon>OSLEUM clade</taxon>
        <taxon>Lecanoromycetidae</taxon>
        <taxon>Lecanorales</taxon>
        <taxon>Lecanorineae</taxon>
        <taxon>Parmeliaceae</taxon>
        <taxon>Alectoria</taxon>
    </lineage>
</organism>
<evidence type="ECO:0000313" key="2">
    <source>
        <dbReference type="Proteomes" id="UP000664203"/>
    </source>
</evidence>
<accession>A0A8H3G0A0</accession>
<dbReference type="EMBL" id="CAJPDR010000374">
    <property type="protein sequence ID" value="CAF9934278.1"/>
    <property type="molecule type" value="Genomic_DNA"/>
</dbReference>
<reference evidence="1" key="1">
    <citation type="submission" date="2021-03" db="EMBL/GenBank/DDBJ databases">
        <authorList>
            <person name="Tagirdzhanova G."/>
        </authorList>
    </citation>
    <scope>NUCLEOTIDE SEQUENCE</scope>
</reference>
<sequence>MQELDVGVGSDHILELLSHLSSHFKDGLWGVSQETYMDVLDTFITSLAERRRDLQSRVAALSTAVKINIGVFGDDRFLDEYTEHAECAEKDALREYDPMLLRASTLFGNCQTLYHIENLTLEIAKKLWQNGFHDIDVHGEDGRTPLMLNRSPRESGIDGIGIESMGPEIELCSWLIRKGAKLHRPQHRSLDYNPIRTLNPIALPPKPSALHSVAASFGRGATYLAEQGVALRAQRSLQNLHSQRSKHARLLPTTVFSDTSYDDCVCACSSQGCLVSTMTLKSWEDVNACDKAPREWSGLATKHLLDLVRPHHSCLDWLDKDIIRFRTFHELELRHTCCRWDFIGGRMKLESEEIVEIREADHEKMELLESLLQEFEEKRGTQDLLAFLEGYWATRMDQVLQEQGADNEEELREIGVVLHRDGKEGSCSGD</sequence>
<gene>
    <name evidence="1" type="ORF">ALECFALPRED_005903</name>
</gene>
<dbReference type="AlphaFoldDB" id="A0A8H3G0A0"/>
<dbReference type="OrthoDB" id="1577640at2759"/>
<name>A0A8H3G0A0_9LECA</name>
<keyword evidence="2" id="KW-1185">Reference proteome</keyword>